<evidence type="ECO:0000313" key="2">
    <source>
        <dbReference type="Proteomes" id="UP000594380"/>
    </source>
</evidence>
<organism evidence="1 2">
    <name type="scientific">Paraburkholderia youngii</name>
    <dbReference type="NCBI Taxonomy" id="2782701"/>
    <lineage>
        <taxon>Bacteria</taxon>
        <taxon>Pseudomonadati</taxon>
        <taxon>Pseudomonadota</taxon>
        <taxon>Betaproteobacteria</taxon>
        <taxon>Burkholderiales</taxon>
        <taxon>Burkholderiaceae</taxon>
        <taxon>Paraburkholderia</taxon>
    </lineage>
</organism>
<protein>
    <submittedName>
        <fullName evidence="1">Uncharacterized protein</fullName>
    </submittedName>
</protein>
<comment type="caution">
    <text evidence="1">The sequence shown here is derived from an EMBL/GenBank/DDBJ whole genome shotgun (WGS) entry which is preliminary data.</text>
</comment>
<proteinExistence type="predicted"/>
<dbReference type="EMBL" id="JAALDK010000001">
    <property type="protein sequence ID" value="NUX98838.1"/>
    <property type="molecule type" value="Genomic_DNA"/>
</dbReference>
<dbReference type="RefSeq" id="WP_176105560.1">
    <property type="nucleotide sequence ID" value="NZ_JAALDK010000001.1"/>
</dbReference>
<name>A0A7Y6JVP1_9BURK</name>
<dbReference type="Proteomes" id="UP000594380">
    <property type="component" value="Unassembled WGS sequence"/>
</dbReference>
<dbReference type="AlphaFoldDB" id="A0A7Y6JVP1"/>
<reference evidence="1 2" key="1">
    <citation type="submission" date="2020-02" db="EMBL/GenBank/DDBJ databases">
        <title>Paraburkholderia simonii sp. nov. and Paraburkholderia youngii sp. nov. Brazilian and Mexican Mimosa-associated rhizobia.</title>
        <authorList>
            <person name="Mavima L."/>
            <person name="Beukes C.W."/>
            <person name="Chan W.Y."/>
            <person name="Palmer M."/>
            <person name="De Meyer S.E."/>
            <person name="James E.K."/>
            <person name="Venter S.N."/>
            <person name="Steenkamp E.T."/>
        </authorList>
    </citation>
    <scope>NUCLEOTIDE SEQUENCE [LARGE SCALE GENOMIC DNA]</scope>
    <source>
        <strain evidence="1 2">JPY169</strain>
    </source>
</reference>
<gene>
    <name evidence="1" type="ORF">G5S42_03590</name>
</gene>
<evidence type="ECO:0000313" key="1">
    <source>
        <dbReference type="EMBL" id="NUX98838.1"/>
    </source>
</evidence>
<sequence>MPGLLQTFLNSELAHYNLIALLRRILGTEQLDELRAAVIARAMNELGGNKR</sequence>
<dbReference type="GeneID" id="301099428"/>
<accession>A0A7Y6JVP1</accession>